<organism evidence="1 2">
    <name type="scientific">Sapientia aquatica</name>
    <dbReference type="NCBI Taxonomy" id="1549640"/>
    <lineage>
        <taxon>Bacteria</taxon>
        <taxon>Pseudomonadati</taxon>
        <taxon>Pseudomonadota</taxon>
        <taxon>Betaproteobacteria</taxon>
        <taxon>Burkholderiales</taxon>
        <taxon>Oxalobacteraceae</taxon>
        <taxon>Sapientia</taxon>
    </lineage>
</organism>
<accession>A0A4R5VUS7</accession>
<dbReference type="OrthoDB" id="874372at2"/>
<name>A0A4R5VUS7_9BURK</name>
<dbReference type="Pfam" id="PF19578">
    <property type="entry name" value="DUF6090"/>
    <property type="match status" value="1"/>
</dbReference>
<dbReference type="AlphaFoldDB" id="A0A4R5VUS7"/>
<dbReference type="InterPro" id="IPR045749">
    <property type="entry name" value="DUF6090"/>
</dbReference>
<dbReference type="Proteomes" id="UP000294829">
    <property type="component" value="Unassembled WGS sequence"/>
</dbReference>
<gene>
    <name evidence="1" type="ORF">E2I14_15825</name>
</gene>
<proteinExistence type="predicted"/>
<protein>
    <submittedName>
        <fullName evidence="1">Uncharacterized protein</fullName>
    </submittedName>
</protein>
<comment type="caution">
    <text evidence="1">The sequence shown here is derived from an EMBL/GenBank/DDBJ whole genome shotgun (WGS) entry which is preliminary data.</text>
</comment>
<dbReference type="RefSeq" id="WP_133330297.1">
    <property type="nucleotide sequence ID" value="NZ_SMYL01000010.1"/>
</dbReference>
<dbReference type="EMBL" id="SMYL01000010">
    <property type="protein sequence ID" value="TDK62770.1"/>
    <property type="molecule type" value="Genomic_DNA"/>
</dbReference>
<evidence type="ECO:0000313" key="2">
    <source>
        <dbReference type="Proteomes" id="UP000294829"/>
    </source>
</evidence>
<keyword evidence="2" id="KW-1185">Reference proteome</keyword>
<sequence>MAELEVANHAKQALKIVTDQQHPFWHKLRELLFEVSIIIFAVSISIWMHGIGERHHEQEQVKTFLLGLKRDLQGDLNTINNVVKFHKEMDASFIYLRSLNPADPIDAEKFDAAYVKILSSTMFRPEVSRYEGFKSSGKLINIDNDDLVEKILSYYHTSWPIPQEQYWLSRRNKMISYIESIEEKGEDRAEQYKLITSAKGKYLLKSMPTNNELYGVYSDFAGMGKEIIQQIDQMYPEAAK</sequence>
<evidence type="ECO:0000313" key="1">
    <source>
        <dbReference type="EMBL" id="TDK62770.1"/>
    </source>
</evidence>
<reference evidence="1 2" key="1">
    <citation type="submission" date="2019-03" db="EMBL/GenBank/DDBJ databases">
        <title>Sapientia aquatica gen. nov., sp. nov., isolated from a crater lake.</title>
        <authorList>
            <person name="Felfoldi T."/>
            <person name="Szabo A."/>
            <person name="Toth E."/>
            <person name="Schumann P."/>
            <person name="Keki Z."/>
            <person name="Marialigeti K."/>
            <person name="Mathe I."/>
        </authorList>
    </citation>
    <scope>NUCLEOTIDE SEQUENCE [LARGE SCALE GENOMIC DNA]</scope>
    <source>
        <strain evidence="1 2">SA-152</strain>
    </source>
</reference>